<evidence type="ECO:0000313" key="3">
    <source>
        <dbReference type="Proteomes" id="UP000324222"/>
    </source>
</evidence>
<evidence type="ECO:0000313" key="2">
    <source>
        <dbReference type="EMBL" id="MPC93116.1"/>
    </source>
</evidence>
<dbReference type="EMBL" id="VSRR010093665">
    <property type="protein sequence ID" value="MPC93116.1"/>
    <property type="molecule type" value="Genomic_DNA"/>
</dbReference>
<dbReference type="AlphaFoldDB" id="A0A5B7JG39"/>
<protein>
    <submittedName>
        <fullName evidence="2">Uncharacterized protein</fullName>
    </submittedName>
</protein>
<name>A0A5B7JG39_PORTR</name>
<gene>
    <name evidence="2" type="ORF">E2C01_088238</name>
</gene>
<feature type="region of interest" description="Disordered" evidence="1">
    <location>
        <begin position="21"/>
        <end position="57"/>
    </location>
</feature>
<feature type="compositionally biased region" description="Pro residues" evidence="1">
    <location>
        <begin position="45"/>
        <end position="54"/>
    </location>
</feature>
<feature type="compositionally biased region" description="Low complexity" evidence="1">
    <location>
        <begin position="32"/>
        <end position="44"/>
    </location>
</feature>
<accession>A0A5B7JG39</accession>
<keyword evidence="3" id="KW-1185">Reference proteome</keyword>
<organism evidence="2 3">
    <name type="scientific">Portunus trituberculatus</name>
    <name type="common">Swimming crab</name>
    <name type="synonym">Neptunus trituberculatus</name>
    <dbReference type="NCBI Taxonomy" id="210409"/>
    <lineage>
        <taxon>Eukaryota</taxon>
        <taxon>Metazoa</taxon>
        <taxon>Ecdysozoa</taxon>
        <taxon>Arthropoda</taxon>
        <taxon>Crustacea</taxon>
        <taxon>Multicrustacea</taxon>
        <taxon>Malacostraca</taxon>
        <taxon>Eumalacostraca</taxon>
        <taxon>Eucarida</taxon>
        <taxon>Decapoda</taxon>
        <taxon>Pleocyemata</taxon>
        <taxon>Brachyura</taxon>
        <taxon>Eubrachyura</taxon>
        <taxon>Portunoidea</taxon>
        <taxon>Portunidae</taxon>
        <taxon>Portuninae</taxon>
        <taxon>Portunus</taxon>
    </lineage>
</organism>
<proteinExistence type="predicted"/>
<comment type="caution">
    <text evidence="2">The sequence shown here is derived from an EMBL/GenBank/DDBJ whole genome shotgun (WGS) entry which is preliminary data.</text>
</comment>
<evidence type="ECO:0000256" key="1">
    <source>
        <dbReference type="SAM" id="MobiDB-lite"/>
    </source>
</evidence>
<reference evidence="2 3" key="1">
    <citation type="submission" date="2019-05" db="EMBL/GenBank/DDBJ databases">
        <title>Another draft genome of Portunus trituberculatus and its Hox gene families provides insights of decapod evolution.</title>
        <authorList>
            <person name="Jeong J.-H."/>
            <person name="Song I."/>
            <person name="Kim S."/>
            <person name="Choi T."/>
            <person name="Kim D."/>
            <person name="Ryu S."/>
            <person name="Kim W."/>
        </authorList>
    </citation>
    <scope>NUCLEOTIDE SEQUENCE [LARGE SCALE GENOMIC DNA]</scope>
    <source>
        <tissue evidence="2">Muscle</tissue>
    </source>
</reference>
<sequence>MNYLGLLTTPPPHNTTPVYLWRPDLPSPASRQPPASHPSSATPTLPLPKPPQSTPPHLTYYVGFSMCF</sequence>
<dbReference type="Proteomes" id="UP000324222">
    <property type="component" value="Unassembled WGS sequence"/>
</dbReference>